<sequence>MYIFGIGLMAASVLGATLEAPVTSVTVYSDQAQVVRSGSVTVHGSQRVAFPRLPQRTDIDSVRVEAEGAEVSHVDVRAVKGEAFSQDEARKLITQMEDLDVALARLDAERDVHQAQIEALRRVRPKVSGDGEAARAQAHPSGWSTAASFLVDTLARLDARIRALEAQAETLRKQQQQHKVRAAALGKTFGEQGFEVAATLAGQGATKVKLTYLTRGARWHPRYELQLQPESQRMQMAFYGRVSQETGEDWEGARLTLSTALPANATAMPRLTTWKLGIRERFIPSPPQHREALRPAPAAPASNLRATSSPEQVLRARLLVMAGERPQTPPEPAKARDAEAQHEGRLSTLMGSVLDARTRQTLPHVVVTATSSSLQGEQVVETNARGEYRIPALPSGLYTLHFEREGSKTYARDQISLRPSRTIRVNAELLPEHLEEVVVVGGAPTIGVGANMAGVNVDVQFVPRSSIPQQSVALTPPPAWRPPTFDPGSPVAVAGGYNLTFTSQRLETLLTGKGERSIPLVSESWPVQVERQVFPALSQNAYLVATLQGPARTVLPGGDASLYVGTDPAGTATLGTIVPGDTFTLPMGIDRAVRSARNVRLVEAEKGFISKEEVGTYEVTLEVPNPYPFPLPVSVMDQLPLNTDGKVEVTLVRAVPAVQPEAATGKLQWNVTVPPSSKSLISFQYTLSRPKGWRLHQK</sequence>
<dbReference type="InterPro" id="IPR037291">
    <property type="entry name" value="DUF4139"/>
</dbReference>
<dbReference type="Gene3D" id="2.60.40.1120">
    <property type="entry name" value="Carboxypeptidase-like, regulatory domain"/>
    <property type="match status" value="1"/>
</dbReference>
<dbReference type="OrthoDB" id="5379222at2"/>
<evidence type="ECO:0000259" key="4">
    <source>
        <dbReference type="Pfam" id="PF13600"/>
    </source>
</evidence>
<accession>A0A0H4XLI7</accession>
<dbReference type="PANTHER" id="PTHR31005">
    <property type="entry name" value="DUF4139 DOMAIN-CONTAINING PROTEIN"/>
    <property type="match status" value="1"/>
</dbReference>
<dbReference type="AlphaFoldDB" id="A0A0H4XLI7"/>
<name>A0A0H4XLI7_9BACT</name>
<dbReference type="PANTHER" id="PTHR31005:SF8">
    <property type="entry name" value="DUF4139 DOMAIN-CONTAINING PROTEIN"/>
    <property type="match status" value="1"/>
</dbReference>
<feature type="coiled-coil region" evidence="1">
    <location>
        <begin position="89"/>
        <end position="123"/>
    </location>
</feature>
<dbReference type="GO" id="GO:0030246">
    <property type="term" value="F:carbohydrate binding"/>
    <property type="evidence" value="ECO:0007669"/>
    <property type="project" value="InterPro"/>
</dbReference>
<feature type="domain" description="DUF4139" evidence="3">
    <location>
        <begin position="208"/>
        <end position="691"/>
    </location>
</feature>
<proteinExistence type="predicted"/>
<organism evidence="5 6">
    <name type="scientific">Pseudomyxococcus hansupus</name>
    <dbReference type="NCBI Taxonomy" id="1297742"/>
    <lineage>
        <taxon>Bacteria</taxon>
        <taxon>Pseudomonadati</taxon>
        <taxon>Myxococcota</taxon>
        <taxon>Myxococcia</taxon>
        <taxon>Myxococcales</taxon>
        <taxon>Cystobacterineae</taxon>
        <taxon>Myxococcaceae</taxon>
        <taxon>Pseudomyxococcus</taxon>
    </lineage>
</organism>
<dbReference type="NCBIfam" id="TIGR02231">
    <property type="entry name" value="mucoidy inhibitor MuiA family protein"/>
    <property type="match status" value="1"/>
</dbReference>
<dbReference type="Pfam" id="PF13598">
    <property type="entry name" value="DUF4139"/>
    <property type="match status" value="1"/>
</dbReference>
<dbReference type="RefSeq" id="WP_002635695.1">
    <property type="nucleotide sequence ID" value="NZ_CP012109.1"/>
</dbReference>
<dbReference type="InterPro" id="IPR011935">
    <property type="entry name" value="CHP02231"/>
</dbReference>
<dbReference type="InterPro" id="IPR025554">
    <property type="entry name" value="DUF4140"/>
</dbReference>
<protein>
    <submittedName>
        <fullName evidence="5">Protein oar</fullName>
    </submittedName>
</protein>
<feature type="coiled-coil region" evidence="1">
    <location>
        <begin position="147"/>
        <end position="181"/>
    </location>
</feature>
<evidence type="ECO:0000313" key="5">
    <source>
        <dbReference type="EMBL" id="AKQ69127.1"/>
    </source>
</evidence>
<dbReference type="EMBL" id="CP012109">
    <property type="protein sequence ID" value="AKQ69127.1"/>
    <property type="molecule type" value="Genomic_DNA"/>
</dbReference>
<evidence type="ECO:0000313" key="6">
    <source>
        <dbReference type="Proteomes" id="UP000009026"/>
    </source>
</evidence>
<evidence type="ECO:0000256" key="1">
    <source>
        <dbReference type="SAM" id="Coils"/>
    </source>
</evidence>
<feature type="domain" description="DUF4140" evidence="4">
    <location>
        <begin position="25"/>
        <end position="120"/>
    </location>
</feature>
<evidence type="ECO:0000259" key="3">
    <source>
        <dbReference type="Pfam" id="PF13598"/>
    </source>
</evidence>
<feature type="region of interest" description="Disordered" evidence="2">
    <location>
        <begin position="286"/>
        <end position="308"/>
    </location>
</feature>
<reference evidence="5 6" key="1">
    <citation type="journal article" date="2016" name="PLoS ONE">
        <title>Complete Genome Sequence and Comparative Genomics of a Novel Myxobacterium Myxococcus hansupus.</title>
        <authorList>
            <person name="Sharma G."/>
            <person name="Narwani T."/>
            <person name="Subramanian S."/>
        </authorList>
    </citation>
    <scope>NUCLEOTIDE SEQUENCE [LARGE SCALE GENOMIC DNA]</scope>
    <source>
        <strain evidence="6">mixupus</strain>
    </source>
</reference>
<dbReference type="KEGG" id="mym:A176_006039"/>
<dbReference type="STRING" id="1297742.A176_006039"/>
<keyword evidence="1" id="KW-0175">Coiled coil</keyword>
<dbReference type="InterPro" id="IPR013784">
    <property type="entry name" value="Carb-bd-like_fold"/>
</dbReference>
<evidence type="ECO:0000256" key="2">
    <source>
        <dbReference type="SAM" id="MobiDB-lite"/>
    </source>
</evidence>
<dbReference type="eggNOG" id="COG5316">
    <property type="taxonomic scope" value="Bacteria"/>
</dbReference>
<dbReference type="eggNOG" id="COG4771">
    <property type="taxonomic scope" value="Bacteria"/>
</dbReference>
<gene>
    <name evidence="5" type="ORF">A176_006039</name>
</gene>
<dbReference type="PATRIC" id="fig|1297742.4.peg.6131"/>
<dbReference type="Proteomes" id="UP000009026">
    <property type="component" value="Chromosome"/>
</dbReference>
<dbReference type="SUPFAM" id="SSF49452">
    <property type="entry name" value="Starch-binding domain-like"/>
    <property type="match status" value="1"/>
</dbReference>
<keyword evidence="6" id="KW-1185">Reference proteome</keyword>
<dbReference type="Pfam" id="PF13600">
    <property type="entry name" value="DUF4140"/>
    <property type="match status" value="1"/>
</dbReference>